<protein>
    <recommendedName>
        <fullName evidence="5">PHD-type domain-containing protein</fullName>
    </recommendedName>
</protein>
<dbReference type="InterPro" id="IPR011011">
    <property type="entry name" value="Znf_FYVE_PHD"/>
</dbReference>
<dbReference type="InterPro" id="IPR004875">
    <property type="entry name" value="DDE_SF_endonuclease_dom"/>
</dbReference>
<keyword evidence="3" id="KW-0862">Zinc</keyword>
<keyword evidence="7" id="KW-1185">Reference proteome</keyword>
<feature type="domain" description="PHD-type" evidence="5">
    <location>
        <begin position="385"/>
        <end position="435"/>
    </location>
</feature>
<keyword evidence="1" id="KW-0479">Metal-binding</keyword>
<dbReference type="InterPro" id="IPR013083">
    <property type="entry name" value="Znf_RING/FYVE/PHD"/>
</dbReference>
<evidence type="ECO:0000259" key="5">
    <source>
        <dbReference type="PROSITE" id="PS50016"/>
    </source>
</evidence>
<dbReference type="Proteomes" id="UP001168821">
    <property type="component" value="Unassembled WGS sequence"/>
</dbReference>
<proteinExistence type="predicted"/>
<keyword evidence="2 4" id="KW-0863">Zinc-finger</keyword>
<dbReference type="GO" id="GO:0008270">
    <property type="term" value="F:zinc ion binding"/>
    <property type="evidence" value="ECO:0007669"/>
    <property type="project" value="UniProtKB-KW"/>
</dbReference>
<dbReference type="InterPro" id="IPR019787">
    <property type="entry name" value="Znf_PHD-finger"/>
</dbReference>
<dbReference type="SUPFAM" id="SSF57903">
    <property type="entry name" value="FYVE/PHD zinc finger"/>
    <property type="match status" value="1"/>
</dbReference>
<dbReference type="GO" id="GO:0005634">
    <property type="term" value="C:nucleus"/>
    <property type="evidence" value="ECO:0007669"/>
    <property type="project" value="TreeGrafter"/>
</dbReference>
<dbReference type="SMART" id="SM00249">
    <property type="entry name" value="PHD"/>
    <property type="match status" value="1"/>
</dbReference>
<gene>
    <name evidence="6" type="ORF">Zmor_001716</name>
</gene>
<dbReference type="InterPro" id="IPR001965">
    <property type="entry name" value="Znf_PHD"/>
</dbReference>
<comment type="caution">
    <text evidence="6">The sequence shown here is derived from an EMBL/GenBank/DDBJ whole genome shotgun (WGS) entry which is preliminary data.</text>
</comment>
<dbReference type="InterPro" id="IPR050863">
    <property type="entry name" value="CenT-Element_Derived"/>
</dbReference>
<dbReference type="GO" id="GO:0003677">
    <property type="term" value="F:DNA binding"/>
    <property type="evidence" value="ECO:0007669"/>
    <property type="project" value="TreeGrafter"/>
</dbReference>
<dbReference type="PANTHER" id="PTHR19303">
    <property type="entry name" value="TRANSPOSON"/>
    <property type="match status" value="1"/>
</dbReference>
<evidence type="ECO:0000313" key="6">
    <source>
        <dbReference type="EMBL" id="KAJ3666263.1"/>
    </source>
</evidence>
<sequence>MTVPKKRSKCLALRGKKQIGCLSSGERGVLVTAETCMSATGVFMPTMFVFPRERAKPELLDNAPPGTSAAYHSSGWMQTDIFVNWFKKFITFSNPTKEKPVLVLLDGHATHTKSLALKEMARANNVILLCFPPHTTHRLQPLDVSFMSPVSTYYAENVQKWLQMHPGRAVTISQVGELYGAAFMKAACVQTAVNGFKATGIYPLNPEIFPDWMFEPSETTNRPLDETIPRSVTPQPSLQIPEHATPVKTVTQNPVNHLPTVPASVGSGDDLYAPSCSTSSNFVITPKQIVNIPQAPERKSNSGDRRRGKTAILTSTPYKNDLQETIAARLAKTSKKKPKLNLEDTTKKNKVISTLSKKKVVKKQVAAKVNDNISSSSSDEEHDDNATCMYCNKLYSNSKSEEGWIKCHKCSDWAHEQCAGIEPDDDEVFTCDFCH</sequence>
<evidence type="ECO:0000256" key="1">
    <source>
        <dbReference type="ARBA" id="ARBA00022723"/>
    </source>
</evidence>
<accession>A0AA38MT50</accession>
<dbReference type="AlphaFoldDB" id="A0AA38MT50"/>
<organism evidence="6 7">
    <name type="scientific">Zophobas morio</name>
    <dbReference type="NCBI Taxonomy" id="2755281"/>
    <lineage>
        <taxon>Eukaryota</taxon>
        <taxon>Metazoa</taxon>
        <taxon>Ecdysozoa</taxon>
        <taxon>Arthropoda</taxon>
        <taxon>Hexapoda</taxon>
        <taxon>Insecta</taxon>
        <taxon>Pterygota</taxon>
        <taxon>Neoptera</taxon>
        <taxon>Endopterygota</taxon>
        <taxon>Coleoptera</taxon>
        <taxon>Polyphaga</taxon>
        <taxon>Cucujiformia</taxon>
        <taxon>Tenebrionidae</taxon>
        <taxon>Zophobas</taxon>
    </lineage>
</organism>
<dbReference type="Gene3D" id="3.30.40.10">
    <property type="entry name" value="Zinc/RING finger domain, C3HC4 (zinc finger)"/>
    <property type="match status" value="1"/>
</dbReference>
<name>A0AA38MT50_9CUCU</name>
<evidence type="ECO:0000256" key="2">
    <source>
        <dbReference type="ARBA" id="ARBA00022771"/>
    </source>
</evidence>
<evidence type="ECO:0000313" key="7">
    <source>
        <dbReference type="Proteomes" id="UP001168821"/>
    </source>
</evidence>
<dbReference type="PANTHER" id="PTHR19303:SF74">
    <property type="entry name" value="POGO TRANSPOSABLE ELEMENT WITH KRAB DOMAIN"/>
    <property type="match status" value="1"/>
</dbReference>
<dbReference type="CDD" id="cd15517">
    <property type="entry name" value="PHD_TCF19_like"/>
    <property type="match status" value="1"/>
</dbReference>
<dbReference type="EMBL" id="JALNTZ010000001">
    <property type="protein sequence ID" value="KAJ3666263.1"/>
    <property type="molecule type" value="Genomic_DNA"/>
</dbReference>
<evidence type="ECO:0000256" key="4">
    <source>
        <dbReference type="PROSITE-ProRule" id="PRU00146"/>
    </source>
</evidence>
<dbReference type="Pfam" id="PF03184">
    <property type="entry name" value="DDE_1"/>
    <property type="match status" value="1"/>
</dbReference>
<evidence type="ECO:0000256" key="3">
    <source>
        <dbReference type="ARBA" id="ARBA00022833"/>
    </source>
</evidence>
<dbReference type="PROSITE" id="PS50016">
    <property type="entry name" value="ZF_PHD_2"/>
    <property type="match status" value="1"/>
</dbReference>
<reference evidence="6" key="1">
    <citation type="journal article" date="2023" name="G3 (Bethesda)">
        <title>Whole genome assemblies of Zophobas morio and Tenebrio molitor.</title>
        <authorList>
            <person name="Kaur S."/>
            <person name="Stinson S.A."/>
            <person name="diCenzo G.C."/>
        </authorList>
    </citation>
    <scope>NUCLEOTIDE SEQUENCE</scope>
    <source>
        <strain evidence="6">QUZm001</strain>
    </source>
</reference>